<dbReference type="InterPro" id="IPR006134">
    <property type="entry name" value="DNA-dir_DNA_pol_B_multi_dom"/>
</dbReference>
<organism evidence="20 21">
    <name type="scientific">Brassicogethes aeneus</name>
    <name type="common">Rape pollen beetle</name>
    <name type="synonym">Meligethes aeneus</name>
    <dbReference type="NCBI Taxonomy" id="1431903"/>
    <lineage>
        <taxon>Eukaryota</taxon>
        <taxon>Metazoa</taxon>
        <taxon>Ecdysozoa</taxon>
        <taxon>Arthropoda</taxon>
        <taxon>Hexapoda</taxon>
        <taxon>Insecta</taxon>
        <taxon>Pterygota</taxon>
        <taxon>Neoptera</taxon>
        <taxon>Endopterygota</taxon>
        <taxon>Coleoptera</taxon>
        <taxon>Polyphaga</taxon>
        <taxon>Cucujiformia</taxon>
        <taxon>Nitidulidae</taxon>
        <taxon>Meligethinae</taxon>
        <taxon>Brassicogethes</taxon>
    </lineage>
</organism>
<evidence type="ECO:0000256" key="7">
    <source>
        <dbReference type="ARBA" id="ARBA00022833"/>
    </source>
</evidence>
<feature type="domain" description="DNA-directed DNA polymerase family B multifunctional" evidence="15">
    <location>
        <begin position="1262"/>
        <end position="1713"/>
    </location>
</feature>
<feature type="compositionally biased region" description="Polar residues" evidence="14">
    <location>
        <begin position="950"/>
        <end position="959"/>
    </location>
</feature>
<dbReference type="PROSITE" id="PS00116">
    <property type="entry name" value="DNA_POLYMERASE_B"/>
    <property type="match status" value="1"/>
</dbReference>
<dbReference type="InterPro" id="IPR042087">
    <property type="entry name" value="DNA_pol_B_thumb"/>
</dbReference>
<reference evidence="20" key="1">
    <citation type="submission" date="2021-12" db="EMBL/GenBank/DDBJ databases">
        <authorList>
            <person name="King R."/>
        </authorList>
    </citation>
    <scope>NUCLEOTIDE SEQUENCE</scope>
</reference>
<dbReference type="PRINTS" id="PR00106">
    <property type="entry name" value="DNAPOLB"/>
</dbReference>
<evidence type="ECO:0000313" key="20">
    <source>
        <dbReference type="EMBL" id="CAH0553547.1"/>
    </source>
</evidence>
<protein>
    <recommendedName>
        <fullName evidence="13">DNA polymerase</fullName>
        <ecNumber evidence="13">2.7.7.7</ecNumber>
    </recommendedName>
</protein>
<feature type="compositionally biased region" description="Low complexity" evidence="14">
    <location>
        <begin position="921"/>
        <end position="935"/>
    </location>
</feature>
<dbReference type="GO" id="GO:0016035">
    <property type="term" value="C:zeta DNA polymerase complex"/>
    <property type="evidence" value="ECO:0007669"/>
    <property type="project" value="InterPro"/>
</dbReference>
<dbReference type="InterPro" id="IPR036397">
    <property type="entry name" value="RNaseH_sf"/>
</dbReference>
<keyword evidence="10 13" id="KW-0411">Iron-sulfur</keyword>
<keyword evidence="3 13" id="KW-0808">Transferase</keyword>
<feature type="region of interest" description="Disordered" evidence="14">
    <location>
        <begin position="606"/>
        <end position="630"/>
    </location>
</feature>
<feature type="region of interest" description="Disordered" evidence="14">
    <location>
        <begin position="326"/>
        <end position="351"/>
    </location>
</feature>
<dbReference type="InterPro" id="IPR012337">
    <property type="entry name" value="RNaseH-like_sf"/>
</dbReference>
<keyword evidence="4 13" id="KW-0548">Nucleotidyltransferase</keyword>
<dbReference type="Gene3D" id="3.90.1600.10">
    <property type="entry name" value="Palm domain of DNA polymerase"/>
    <property type="match status" value="1"/>
</dbReference>
<evidence type="ECO:0000256" key="9">
    <source>
        <dbReference type="ARBA" id="ARBA00023004"/>
    </source>
</evidence>
<comment type="similarity">
    <text evidence="2 13">Belongs to the DNA polymerase type-B family.</text>
</comment>
<dbReference type="Gene3D" id="1.10.132.60">
    <property type="entry name" value="DNA polymerase family B, C-terminal domain"/>
    <property type="match status" value="1"/>
</dbReference>
<dbReference type="GO" id="GO:0006260">
    <property type="term" value="P:DNA replication"/>
    <property type="evidence" value="ECO:0007669"/>
    <property type="project" value="UniProtKB-KW"/>
</dbReference>
<evidence type="ECO:0000256" key="4">
    <source>
        <dbReference type="ARBA" id="ARBA00022695"/>
    </source>
</evidence>
<dbReference type="Pfam" id="PF14260">
    <property type="entry name" value="zf-C4pol"/>
    <property type="match status" value="1"/>
</dbReference>
<dbReference type="InterPro" id="IPR023211">
    <property type="entry name" value="DNA_pol_palm_dom_sf"/>
</dbReference>
<gene>
    <name evidence="20" type="ORF">MELIAE_LOCUS5510</name>
</gene>
<dbReference type="GO" id="GO:0000166">
    <property type="term" value="F:nucleotide binding"/>
    <property type="evidence" value="ECO:0007669"/>
    <property type="project" value="InterPro"/>
</dbReference>
<dbReference type="InterPro" id="IPR017964">
    <property type="entry name" value="DNA-dir_DNA_pol_B_CS"/>
</dbReference>
<dbReference type="InterPro" id="IPR056435">
    <property type="entry name" value="DPOD/Z_N"/>
</dbReference>
<dbReference type="SMART" id="SM00486">
    <property type="entry name" value="POLBc"/>
    <property type="match status" value="1"/>
</dbReference>
<keyword evidence="9 13" id="KW-0408">Iron</keyword>
<evidence type="ECO:0000256" key="10">
    <source>
        <dbReference type="ARBA" id="ARBA00023014"/>
    </source>
</evidence>
<evidence type="ECO:0000256" key="6">
    <source>
        <dbReference type="ARBA" id="ARBA00022763"/>
    </source>
</evidence>
<evidence type="ECO:0000259" key="17">
    <source>
        <dbReference type="Pfam" id="PF14260"/>
    </source>
</evidence>
<feature type="region of interest" description="Disordered" evidence="14">
    <location>
        <begin position="517"/>
        <end position="538"/>
    </location>
</feature>
<sequence length="1842" mass="209047">MRFQNSIRIVDVDFYMASPLNGLDVMYSDFRGIFINQVPVIRVFGSTETGEKICTHVHGVFPYIYIPYSGENDINAQIYKIAIHIDKALNISMNQASSNNQHVYKISLVSAYPFYGYHAKQHQFLKIYLYNPSLIRKLSGLLQTDAILGKVYQPHESHLSFVLQFMIDYNLHGMSTMQVSDMKIRRPAGLVIEEDNDLYLPDNINRISTCELEADVLATNIINRLEIATGNLAVNPGIKALWEDEKQRRRNKNEESQIESCLTLKNMEAKPTNSQIVYKRLLLDRLAALSTDNADVKSKCLDTSVYPAETPSSLSVQNASFIENHSQSSNNSFSLDSSSLDTTLTPSNDLEMNNTLDGNFLDILEDLNENPENSLQEDSILSQVVDDNQEEDSMDLNWPMQPATPIKISVDEKEANESDDDMWNETLDTTLIPQLDGNDDVLDTSNENVKLVQEHTMVTRNKLKKATDKNATKTYKIFLDGNCDSSSSEEETITLKKRKLSQNSDSPRYSTLPVLISSSEKGATRESPFSKENNKTEPKLIKQIHSKESLLFDRVKRQLNFCDTTLVEEQILCNLKSSHIDVNNQTNFEPTSQTIIESSEFGSLETTSQVIESSESPLESSSSSENESPLNKSYFERNLKLLSKSEKYDAEAHFVPVEGSSKISSDCLQKSFNDSQKNVISSSNESSELCQPGQKEITNTLRNITSQSSEEDPFEAPDHNEMNNITIRILSQVSEKNMFPSNHSSEENKQSIESLNSELLLVDRILKPKRKAPTKSDVLLSLDFYKLPHVINPPPFFSNVEDVTGGIEVGLSLLKVLSKTTLHLLEFETTLDTFNTIRKMYMNSVAKNIKINRSNINQIILSCSKTREVILAPVRRPPLKDSVKNWLLFRTQKEKTPEKKFERTKIFIPQSPTGSDDDTDLSLTLTPCTPSSQTTHSRNSEPGTPKLSIERSSPSISNARSKKRILKSSQANTIKLGKSLLGSQEKSNNSCDLTGVSMNNTFGFNLSVKNLQNARALLEHHFLTVLIMEIHVRTRGDLKPNPEYDNTCAIFYSILNDFPENDKKALKSRGAIVLNTLPLKPESMMPLLDGIIDCDITYVNTETELIDRFLELIQYWDPDILAGYEIEMLSWGYLIDRASILGYNLIPLLGRIKESSDKYIRDGPQGELKITGRITLDVWRLMRHEISLQSYTFESIAYHILHKRVPSYTFKKLTFWWDHLSHLYRHRTVHHYLFRVDQILELFDKLDLVGRTSELARLFGIQFYEVLSRGSQFRVESMMLRLAKPLNFIPVSPSVQQRAKMKAPEYTPLVLEPESKLYVDPVVVLDFQSLYPSIMIAYNYCFSTCIGKVERLGKNTPFEFGATQLKISKKRVEKLVKADMINFSPCGVGFVKSKIREGIVPRMLKEILETRLMVKNSMKQNKEDAVLKRVLHNRQLGLKLIANVTYGYTSANFSGRMPAIEVGDSVVSKGRETLQRAIALVDNTPEWGAKVVYGDTDSLFILFPGRSKEWAFDVGKKIADVVTEDNPDPVKLKFEKVYQPCILQTKKRYVGYMYESPDQKEPIYEAKGIETVRRDGCPAVSKMLEKCLRLVFETKDVSIIKKYILRQFNKIIAGRISIQDFTFAKEYRGASSYRPGACVPSLELARKWKAEDKRSEPRRGERVPYVIVNGPPGLPIIKLVRSPRELLADPSLRPNALYYITRVIIPPINRCLTLIGADLHIWFNQMPRKHIQVLPTSSPGKKSTISQYFSTTSCASCGEQTKTGLCNDCCLNAQTTVVNLTQKIKKWEQNNYEVNLICQSCTKSVVDISCASLDCPIYYRRVQTGRDLQQSSFARQLLLSEF</sequence>
<keyword evidence="13" id="KW-0238">DNA-binding</keyword>
<evidence type="ECO:0000256" key="2">
    <source>
        <dbReference type="ARBA" id="ARBA00005755"/>
    </source>
</evidence>
<dbReference type="GO" id="GO:0003677">
    <property type="term" value="F:DNA binding"/>
    <property type="evidence" value="ECO:0007669"/>
    <property type="project" value="UniProtKB-KW"/>
</dbReference>
<dbReference type="InterPro" id="IPR043502">
    <property type="entry name" value="DNA/RNA_pol_sf"/>
</dbReference>
<dbReference type="PANTHER" id="PTHR45812:SF1">
    <property type="entry name" value="DNA POLYMERASE ZETA CATALYTIC SUBUNIT"/>
    <property type="match status" value="1"/>
</dbReference>
<feature type="region of interest" description="Disordered" evidence="14">
    <location>
        <begin position="900"/>
        <end position="968"/>
    </location>
</feature>
<feature type="domain" description="DNA-directed DNA polymerase family B exonuclease" evidence="16">
    <location>
        <begin position="999"/>
        <end position="1195"/>
    </location>
</feature>
<keyword evidence="13" id="KW-0539">Nucleus</keyword>
<evidence type="ECO:0000256" key="3">
    <source>
        <dbReference type="ARBA" id="ARBA00022679"/>
    </source>
</evidence>
<evidence type="ECO:0000256" key="13">
    <source>
        <dbReference type="RuleBase" id="RU000442"/>
    </source>
</evidence>
<dbReference type="GO" id="GO:0005634">
    <property type="term" value="C:nucleus"/>
    <property type="evidence" value="ECO:0007669"/>
    <property type="project" value="UniProtKB-SubCell"/>
</dbReference>
<comment type="cofactor">
    <cofactor evidence="1 13">
        <name>[4Fe-4S] cluster</name>
        <dbReference type="ChEBI" id="CHEBI:49883"/>
    </cofactor>
</comment>
<evidence type="ECO:0000256" key="12">
    <source>
        <dbReference type="ARBA" id="ARBA00049244"/>
    </source>
</evidence>
<dbReference type="SUPFAM" id="SSF56672">
    <property type="entry name" value="DNA/RNA polymerases"/>
    <property type="match status" value="1"/>
</dbReference>
<comment type="catalytic activity">
    <reaction evidence="12 13">
        <text>DNA(n) + a 2'-deoxyribonucleoside 5'-triphosphate = DNA(n+1) + diphosphate</text>
        <dbReference type="Rhea" id="RHEA:22508"/>
        <dbReference type="Rhea" id="RHEA-COMP:17339"/>
        <dbReference type="Rhea" id="RHEA-COMP:17340"/>
        <dbReference type="ChEBI" id="CHEBI:33019"/>
        <dbReference type="ChEBI" id="CHEBI:61560"/>
        <dbReference type="ChEBI" id="CHEBI:173112"/>
        <dbReference type="EC" id="2.7.7.7"/>
    </reaction>
</comment>
<feature type="domain" description="DNA polymerase delta/zeta catalytic subunit N-terminal" evidence="18">
    <location>
        <begin position="59"/>
        <end position="135"/>
    </location>
</feature>
<evidence type="ECO:0000313" key="21">
    <source>
        <dbReference type="Proteomes" id="UP001154078"/>
    </source>
</evidence>
<dbReference type="FunFam" id="1.10.287.690:FF:000002">
    <property type="entry name" value="DNA polymerase zeta"/>
    <property type="match status" value="1"/>
</dbReference>
<keyword evidence="13" id="KW-0235">DNA replication</keyword>
<proteinExistence type="inferred from homology"/>
<dbReference type="GO" id="GO:0000724">
    <property type="term" value="P:double-strand break repair via homologous recombination"/>
    <property type="evidence" value="ECO:0007669"/>
    <property type="project" value="TreeGrafter"/>
</dbReference>
<dbReference type="CDD" id="cd05534">
    <property type="entry name" value="POLBc_zeta"/>
    <property type="match status" value="1"/>
</dbReference>
<keyword evidence="5 13" id="KW-0479">Metal-binding</keyword>
<dbReference type="GO" id="GO:0003887">
    <property type="term" value="F:DNA-directed DNA polymerase activity"/>
    <property type="evidence" value="ECO:0007669"/>
    <property type="project" value="UniProtKB-KW"/>
</dbReference>
<dbReference type="SUPFAM" id="SSF53098">
    <property type="entry name" value="Ribonuclease H-like"/>
    <property type="match status" value="1"/>
</dbReference>
<dbReference type="Gene3D" id="3.30.420.10">
    <property type="entry name" value="Ribonuclease H-like superfamily/Ribonuclease H"/>
    <property type="match status" value="1"/>
</dbReference>
<keyword evidence="7 13" id="KW-0862">Zinc</keyword>
<feature type="compositionally biased region" description="Low complexity" evidence="14">
    <location>
        <begin position="612"/>
        <end position="630"/>
    </location>
</feature>
<dbReference type="InterPro" id="IPR030559">
    <property type="entry name" value="PolZ_Rev3"/>
</dbReference>
<evidence type="ECO:0000256" key="11">
    <source>
        <dbReference type="ARBA" id="ARBA00023204"/>
    </source>
</evidence>
<evidence type="ECO:0000259" key="18">
    <source>
        <dbReference type="Pfam" id="PF24055"/>
    </source>
</evidence>
<dbReference type="FunFam" id="1.10.132.60:FF:000005">
    <property type="entry name" value="Putative DNA polymerase zeta catalytic subunit"/>
    <property type="match status" value="1"/>
</dbReference>
<dbReference type="GO" id="GO:0008270">
    <property type="term" value="F:zinc ion binding"/>
    <property type="evidence" value="ECO:0007669"/>
    <property type="project" value="UniProtKB-KW"/>
</dbReference>
<dbReference type="InterPro" id="IPR025687">
    <property type="entry name" value="Znf-C4pol"/>
</dbReference>
<dbReference type="EMBL" id="OV121134">
    <property type="protein sequence ID" value="CAH0553547.1"/>
    <property type="molecule type" value="Genomic_DNA"/>
</dbReference>
<feature type="compositionally biased region" description="Basic and acidic residues" evidence="14">
    <location>
        <begin position="522"/>
        <end position="538"/>
    </location>
</feature>
<evidence type="ECO:0000256" key="5">
    <source>
        <dbReference type="ARBA" id="ARBA00022723"/>
    </source>
</evidence>
<evidence type="ECO:0000256" key="8">
    <source>
        <dbReference type="ARBA" id="ARBA00022932"/>
    </source>
</evidence>
<comment type="subcellular location">
    <subcellularLocation>
        <location evidence="13">Nucleus</location>
    </subcellularLocation>
</comment>
<dbReference type="Pfam" id="PF24055">
    <property type="entry name" value="POL3_N"/>
    <property type="match status" value="1"/>
</dbReference>
<keyword evidence="11" id="KW-0234">DNA repair</keyword>
<evidence type="ECO:0000259" key="16">
    <source>
        <dbReference type="Pfam" id="PF03104"/>
    </source>
</evidence>
<dbReference type="InterPro" id="IPR056447">
    <property type="entry name" value="REV3_N"/>
</dbReference>
<evidence type="ECO:0000256" key="1">
    <source>
        <dbReference type="ARBA" id="ARBA00001966"/>
    </source>
</evidence>
<dbReference type="Gene3D" id="1.10.287.690">
    <property type="entry name" value="Helix hairpin bin"/>
    <property type="match status" value="1"/>
</dbReference>
<keyword evidence="21" id="KW-1185">Reference proteome</keyword>
<evidence type="ECO:0000259" key="15">
    <source>
        <dbReference type="Pfam" id="PF00136"/>
    </source>
</evidence>
<dbReference type="FunFam" id="3.30.420.10:FF:000024">
    <property type="entry name" value="DNA polymerase zeta catalytic subunit"/>
    <property type="match status" value="1"/>
</dbReference>
<dbReference type="Gene3D" id="3.30.342.10">
    <property type="entry name" value="DNA Polymerase, chain B, domain 1"/>
    <property type="match status" value="1"/>
</dbReference>
<dbReference type="Pfam" id="PF00136">
    <property type="entry name" value="DNA_pol_B"/>
    <property type="match status" value="1"/>
</dbReference>
<dbReference type="InterPro" id="IPR006172">
    <property type="entry name" value="DNA-dir_DNA_pol_B"/>
</dbReference>
<dbReference type="EC" id="2.7.7.7" evidence="13"/>
<keyword evidence="8 13" id="KW-0239">DNA-directed DNA polymerase</keyword>
<dbReference type="CDD" id="cd05778">
    <property type="entry name" value="DNA_polB_zeta_exo"/>
    <property type="match status" value="1"/>
</dbReference>
<dbReference type="InterPro" id="IPR006133">
    <property type="entry name" value="DNA-dir_DNA_pol_B_exonuc"/>
</dbReference>
<feature type="domain" description="DNA polymerase zeta catalytic subunit N-terminal" evidence="19">
    <location>
        <begin position="6"/>
        <end position="58"/>
    </location>
</feature>
<feature type="compositionally biased region" description="Low complexity" evidence="14">
    <location>
        <begin position="326"/>
        <end position="349"/>
    </location>
</feature>
<evidence type="ECO:0000259" key="19">
    <source>
        <dbReference type="Pfam" id="PF24065"/>
    </source>
</evidence>
<keyword evidence="13" id="KW-0004">4Fe-4S</keyword>
<accession>A0A9P0B3S4</accession>
<dbReference type="Pfam" id="PF24065">
    <property type="entry name" value="REV3_N"/>
    <property type="match status" value="1"/>
</dbReference>
<dbReference type="GO" id="GO:0051539">
    <property type="term" value="F:4 iron, 4 sulfur cluster binding"/>
    <property type="evidence" value="ECO:0007669"/>
    <property type="project" value="UniProtKB-KW"/>
</dbReference>
<keyword evidence="6" id="KW-0227">DNA damage</keyword>
<dbReference type="Pfam" id="PF03104">
    <property type="entry name" value="DNA_pol_B_exo1"/>
    <property type="match status" value="1"/>
</dbReference>
<dbReference type="PANTHER" id="PTHR45812">
    <property type="entry name" value="DNA POLYMERASE ZETA CATALYTIC SUBUNIT"/>
    <property type="match status" value="1"/>
</dbReference>
<dbReference type="GO" id="GO:0042276">
    <property type="term" value="P:error-prone translesion synthesis"/>
    <property type="evidence" value="ECO:0007669"/>
    <property type="project" value="TreeGrafter"/>
</dbReference>
<evidence type="ECO:0000256" key="14">
    <source>
        <dbReference type="SAM" id="MobiDB-lite"/>
    </source>
</evidence>
<dbReference type="Proteomes" id="UP001154078">
    <property type="component" value="Chromosome 3"/>
</dbReference>
<name>A0A9P0B3S4_BRAAE</name>
<feature type="domain" description="C4-type zinc-finger of DNA polymerase delta" evidence="17">
    <location>
        <begin position="1754"/>
        <end position="1821"/>
    </location>
</feature>
<keyword evidence="13" id="KW-0863">Zinc-finger</keyword>